<feature type="region of interest" description="Disordered" evidence="1">
    <location>
        <begin position="1"/>
        <end position="87"/>
    </location>
</feature>
<dbReference type="Proteomes" id="UP001642484">
    <property type="component" value="Unassembled WGS sequence"/>
</dbReference>
<dbReference type="EMBL" id="CAXAMN010022376">
    <property type="protein sequence ID" value="CAK9068866.1"/>
    <property type="molecule type" value="Genomic_DNA"/>
</dbReference>
<keyword evidence="3" id="KW-1185">Reference proteome</keyword>
<accession>A0ABP0NZ59</accession>
<organism evidence="2 3">
    <name type="scientific">Durusdinium trenchii</name>
    <dbReference type="NCBI Taxonomy" id="1381693"/>
    <lineage>
        <taxon>Eukaryota</taxon>
        <taxon>Sar</taxon>
        <taxon>Alveolata</taxon>
        <taxon>Dinophyceae</taxon>
        <taxon>Suessiales</taxon>
        <taxon>Symbiodiniaceae</taxon>
        <taxon>Durusdinium</taxon>
    </lineage>
</organism>
<name>A0ABP0NZ59_9DINO</name>
<protein>
    <submittedName>
        <fullName evidence="2">Uncharacterized protein</fullName>
    </submittedName>
</protein>
<reference evidence="2 3" key="1">
    <citation type="submission" date="2024-02" db="EMBL/GenBank/DDBJ databases">
        <authorList>
            <person name="Chen Y."/>
            <person name="Shah S."/>
            <person name="Dougan E. K."/>
            <person name="Thang M."/>
            <person name="Chan C."/>
        </authorList>
    </citation>
    <scope>NUCLEOTIDE SEQUENCE [LARGE SCALE GENOMIC DNA]</scope>
</reference>
<gene>
    <name evidence="2" type="ORF">CCMP2556_LOCUS33855</name>
</gene>
<evidence type="ECO:0000313" key="2">
    <source>
        <dbReference type="EMBL" id="CAK9068866.1"/>
    </source>
</evidence>
<evidence type="ECO:0000313" key="3">
    <source>
        <dbReference type="Proteomes" id="UP001642484"/>
    </source>
</evidence>
<sequence>MKATLKKPAASSQKDTPRKRPAANLDEAQPKGQPKTKVVKTNEWAKGSKLIPPEEEDADEEEAEEECLESDPIQDEEPFEFDDKRKDRSKDNKFKLLLAQGTLPDWIKEAWEKTKSMRTGRSAAQRKIVNEALTRSPEGALELTLDKPSLQHLKESFTTRTATSKNKSLPKVLFCGKFGLTESAFQEGLERGDFFEVESADGRMTYGWQQDEQATTRGTSSKMEVAASKKLSKEELQVENIAMGSWQFGLFKKKNVKALEGGETPMAIEDQKAELSERAWNAAQKQLLDAQKAMDEQIRAGKKLLQLVGVDNKADPLKDIIQMLTEEKSRLEHMYNWKETPESDVLTLQAYDECMAKGGQVASKAHEQLAGIKGQLSVRAKKVT</sequence>
<proteinExistence type="predicted"/>
<evidence type="ECO:0000256" key="1">
    <source>
        <dbReference type="SAM" id="MobiDB-lite"/>
    </source>
</evidence>
<comment type="caution">
    <text evidence="2">The sequence shown here is derived from an EMBL/GenBank/DDBJ whole genome shotgun (WGS) entry which is preliminary data.</text>
</comment>
<feature type="compositionally biased region" description="Acidic residues" evidence="1">
    <location>
        <begin position="53"/>
        <end position="80"/>
    </location>
</feature>